<reference evidence="9 10" key="1">
    <citation type="submission" date="2020-10" db="EMBL/GenBank/DDBJ databases">
        <title>Degradation of 1,4-Dioxane by Xanthobacter sp. YN2, via a Novel Group-2 Soluble Di-Iron Monooxygenase.</title>
        <authorList>
            <person name="Ma F."/>
            <person name="Wang Y."/>
            <person name="Yang J."/>
            <person name="Guo H."/>
            <person name="Su D."/>
            <person name="Yu L."/>
        </authorList>
    </citation>
    <scope>NUCLEOTIDE SEQUENCE [LARGE SCALE GENOMIC DNA]</scope>
    <source>
        <strain evidence="9 10">YN2</strain>
    </source>
</reference>
<dbReference type="AlphaFoldDB" id="A0A974PRE9"/>
<dbReference type="InterPro" id="IPR002938">
    <property type="entry name" value="FAD-bd"/>
</dbReference>
<organism evidence="9 10">
    <name type="scientific">Xanthobacter dioxanivorans</name>
    <dbReference type="NCBI Taxonomy" id="2528964"/>
    <lineage>
        <taxon>Bacteria</taxon>
        <taxon>Pseudomonadati</taxon>
        <taxon>Pseudomonadota</taxon>
        <taxon>Alphaproteobacteria</taxon>
        <taxon>Hyphomicrobiales</taxon>
        <taxon>Xanthobacteraceae</taxon>
        <taxon>Xanthobacter</taxon>
    </lineage>
</organism>
<evidence type="ECO:0000313" key="9">
    <source>
        <dbReference type="EMBL" id="QRG08354.1"/>
    </source>
</evidence>
<dbReference type="GO" id="GO:0006744">
    <property type="term" value="P:ubiquinone biosynthetic process"/>
    <property type="evidence" value="ECO:0007669"/>
    <property type="project" value="InterPro"/>
</dbReference>
<gene>
    <name evidence="9" type="ORF">EZH22_08710</name>
</gene>
<sequence>MASLNAPHPEFAPGAAATAAAARADVAIVGGGLAGLSLALALRQGLGPDADIVLFDPALAKPTIEDGRASAIAAGARRLLTTLGAWERISREAEPIRSMVVTDSRTKDVARPTFLTFDGGLEDGALEPGEAFAYMVPNAALQHALVDCARAAGIDLRAEAVDAFAADRSGVSLSSASGAPLRAQLLVACDGARSRIRAMAGIANVSWGYGQSGITFTVEHERPHEGRAEEHFLPAGPFATLPLPGNRSSIVWTERTADAERLVALPPVLFQEELEQRFGHRLGWVKPVSKPRPYPLGFAMARTFIGERLALVGDAAHLIHPIAGQGLNMGLRDVAALAEAVTDAARVGLDFAAPSVLERYQRWRRFDTLAMGVATDGLNRLFSNHSDALRAVRDVGLGLVDRLPRLKGLFIRDAAGLTGAVPKLLRGEAL</sequence>
<name>A0A974PRE9_9HYPH</name>
<dbReference type="GO" id="GO:0071949">
    <property type="term" value="F:FAD binding"/>
    <property type="evidence" value="ECO:0007669"/>
    <property type="project" value="InterPro"/>
</dbReference>
<dbReference type="PRINTS" id="PR00420">
    <property type="entry name" value="RNGMNOXGNASE"/>
</dbReference>
<comment type="pathway">
    <text evidence="2">Cofactor biosynthesis; ubiquinone biosynthesis.</text>
</comment>
<keyword evidence="7" id="KW-0503">Monooxygenase</keyword>
<dbReference type="InterPro" id="IPR036188">
    <property type="entry name" value="FAD/NAD-bd_sf"/>
</dbReference>
<evidence type="ECO:0000256" key="7">
    <source>
        <dbReference type="ARBA" id="ARBA00023033"/>
    </source>
</evidence>
<keyword evidence="4" id="KW-0285">Flavoprotein</keyword>
<dbReference type="KEGG" id="xdi:EZH22_08710"/>
<keyword evidence="5" id="KW-0274">FAD</keyword>
<keyword evidence="6" id="KW-0560">Oxidoreductase</keyword>
<dbReference type="GO" id="GO:0110142">
    <property type="term" value="C:ubiquinone biosynthesis complex"/>
    <property type="evidence" value="ECO:0007669"/>
    <property type="project" value="UniProtKB-ARBA"/>
</dbReference>
<keyword evidence="9" id="KW-0830">Ubiquinone</keyword>
<comment type="similarity">
    <text evidence="3">Belongs to the UbiH/COQ6 family.</text>
</comment>
<protein>
    <submittedName>
        <fullName evidence="9">Ubiquinone biosynthesis hydroxylase</fullName>
    </submittedName>
</protein>
<dbReference type="Pfam" id="PF01494">
    <property type="entry name" value="FAD_binding_3"/>
    <property type="match status" value="1"/>
</dbReference>
<dbReference type="PANTHER" id="PTHR43876">
    <property type="entry name" value="UBIQUINONE BIOSYNTHESIS MONOOXYGENASE COQ6, MITOCHONDRIAL"/>
    <property type="match status" value="1"/>
</dbReference>
<keyword evidence="10" id="KW-1185">Reference proteome</keyword>
<dbReference type="GO" id="GO:0016705">
    <property type="term" value="F:oxidoreductase activity, acting on paired donors, with incorporation or reduction of molecular oxygen"/>
    <property type="evidence" value="ECO:0007669"/>
    <property type="project" value="InterPro"/>
</dbReference>
<accession>A0A974PRE9</accession>
<dbReference type="InterPro" id="IPR051205">
    <property type="entry name" value="UbiH/COQ6_monooxygenase"/>
</dbReference>
<evidence type="ECO:0000256" key="6">
    <source>
        <dbReference type="ARBA" id="ARBA00023002"/>
    </source>
</evidence>
<dbReference type="PROSITE" id="PS01304">
    <property type="entry name" value="UBIH"/>
    <property type="match status" value="1"/>
</dbReference>
<dbReference type="NCBIfam" id="TIGR01988">
    <property type="entry name" value="Ubi-OHases"/>
    <property type="match status" value="1"/>
</dbReference>
<dbReference type="Proteomes" id="UP000596427">
    <property type="component" value="Chromosome"/>
</dbReference>
<dbReference type="EMBL" id="CP063362">
    <property type="protein sequence ID" value="QRG08354.1"/>
    <property type="molecule type" value="Genomic_DNA"/>
</dbReference>
<dbReference type="InterPro" id="IPR010971">
    <property type="entry name" value="UbiH/COQ6"/>
</dbReference>
<evidence type="ECO:0000256" key="4">
    <source>
        <dbReference type="ARBA" id="ARBA00022630"/>
    </source>
</evidence>
<dbReference type="Gene3D" id="3.50.50.60">
    <property type="entry name" value="FAD/NAD(P)-binding domain"/>
    <property type="match status" value="2"/>
</dbReference>
<evidence type="ECO:0000256" key="5">
    <source>
        <dbReference type="ARBA" id="ARBA00022827"/>
    </source>
</evidence>
<dbReference type="RefSeq" id="WP_203195265.1">
    <property type="nucleotide sequence ID" value="NZ_CP063362.1"/>
</dbReference>
<dbReference type="InterPro" id="IPR018168">
    <property type="entry name" value="Ubi_Hdrlase_CS"/>
</dbReference>
<dbReference type="SUPFAM" id="SSF51905">
    <property type="entry name" value="FAD/NAD(P)-binding domain"/>
    <property type="match status" value="1"/>
</dbReference>
<dbReference type="NCBIfam" id="NF005599">
    <property type="entry name" value="PRK07333.1"/>
    <property type="match status" value="1"/>
</dbReference>
<evidence type="ECO:0000259" key="8">
    <source>
        <dbReference type="Pfam" id="PF01494"/>
    </source>
</evidence>
<comment type="cofactor">
    <cofactor evidence="1">
        <name>FAD</name>
        <dbReference type="ChEBI" id="CHEBI:57692"/>
    </cofactor>
</comment>
<dbReference type="PANTHER" id="PTHR43876:SF7">
    <property type="entry name" value="UBIQUINONE BIOSYNTHESIS MONOOXYGENASE COQ6, MITOCHONDRIAL"/>
    <property type="match status" value="1"/>
</dbReference>
<evidence type="ECO:0000256" key="3">
    <source>
        <dbReference type="ARBA" id="ARBA00005349"/>
    </source>
</evidence>
<evidence type="ECO:0000313" key="10">
    <source>
        <dbReference type="Proteomes" id="UP000596427"/>
    </source>
</evidence>
<evidence type="ECO:0000256" key="2">
    <source>
        <dbReference type="ARBA" id="ARBA00004749"/>
    </source>
</evidence>
<evidence type="ECO:0000256" key="1">
    <source>
        <dbReference type="ARBA" id="ARBA00001974"/>
    </source>
</evidence>
<feature type="domain" description="FAD-binding" evidence="8">
    <location>
        <begin position="24"/>
        <end position="364"/>
    </location>
</feature>
<dbReference type="FunFam" id="3.50.50.60:FF:000021">
    <property type="entry name" value="Ubiquinone biosynthesis monooxygenase COQ6"/>
    <property type="match status" value="1"/>
</dbReference>
<dbReference type="GO" id="GO:0004497">
    <property type="term" value="F:monooxygenase activity"/>
    <property type="evidence" value="ECO:0007669"/>
    <property type="project" value="UniProtKB-KW"/>
</dbReference>
<proteinExistence type="inferred from homology"/>